<gene>
    <name evidence="3" type="ORF">C1SCF055_LOCUS11478</name>
</gene>
<dbReference type="Gene3D" id="3.40.50.300">
    <property type="entry name" value="P-loop containing nucleotide triphosphate hydrolases"/>
    <property type="match status" value="1"/>
</dbReference>
<dbReference type="EMBL" id="CAMXCT010000846">
    <property type="protein sequence ID" value="CAI3983908.1"/>
    <property type="molecule type" value="Genomic_DNA"/>
</dbReference>
<dbReference type="InterPro" id="IPR027417">
    <property type="entry name" value="P-loop_NTPase"/>
</dbReference>
<dbReference type="GO" id="GO:0003924">
    <property type="term" value="F:GTPase activity"/>
    <property type="evidence" value="ECO:0007669"/>
    <property type="project" value="InterPro"/>
</dbReference>
<dbReference type="EMBL" id="CAMXCT030000846">
    <property type="protein sequence ID" value="CAL4771220.1"/>
    <property type="molecule type" value="Genomic_DNA"/>
</dbReference>
<dbReference type="PRINTS" id="PR00449">
    <property type="entry name" value="RASTRNSFRMNG"/>
</dbReference>
<reference evidence="3" key="1">
    <citation type="submission" date="2022-10" db="EMBL/GenBank/DDBJ databases">
        <authorList>
            <person name="Chen Y."/>
            <person name="Dougan E. K."/>
            <person name="Chan C."/>
            <person name="Rhodes N."/>
            <person name="Thang M."/>
        </authorList>
    </citation>
    <scope>NUCLEOTIDE SEQUENCE</scope>
</reference>
<dbReference type="EMBL" id="CAMXCT020000846">
    <property type="protein sequence ID" value="CAL1137283.1"/>
    <property type="molecule type" value="Genomic_DNA"/>
</dbReference>
<dbReference type="PROSITE" id="PS51421">
    <property type="entry name" value="RAS"/>
    <property type="match status" value="1"/>
</dbReference>
<dbReference type="SUPFAM" id="SSF52540">
    <property type="entry name" value="P-loop containing nucleoside triphosphate hydrolases"/>
    <property type="match status" value="1"/>
</dbReference>
<keyword evidence="6" id="KW-1185">Reference proteome</keyword>
<evidence type="ECO:0000313" key="5">
    <source>
        <dbReference type="EMBL" id="CAL4771220.1"/>
    </source>
</evidence>
<dbReference type="GO" id="GO:0005525">
    <property type="term" value="F:GTP binding"/>
    <property type="evidence" value="ECO:0007669"/>
    <property type="project" value="InterPro"/>
</dbReference>
<feature type="compositionally biased region" description="Polar residues" evidence="2">
    <location>
        <begin position="280"/>
        <end position="290"/>
    </location>
</feature>
<dbReference type="SMART" id="SM00173">
    <property type="entry name" value="RAS"/>
    <property type="match status" value="1"/>
</dbReference>
<organism evidence="3">
    <name type="scientific">Cladocopium goreaui</name>
    <dbReference type="NCBI Taxonomy" id="2562237"/>
    <lineage>
        <taxon>Eukaryota</taxon>
        <taxon>Sar</taxon>
        <taxon>Alveolata</taxon>
        <taxon>Dinophyceae</taxon>
        <taxon>Suessiales</taxon>
        <taxon>Symbiodiniaceae</taxon>
        <taxon>Cladocopium</taxon>
    </lineage>
</organism>
<dbReference type="PANTHER" id="PTHR47978">
    <property type="match status" value="1"/>
</dbReference>
<dbReference type="Pfam" id="PF00071">
    <property type="entry name" value="Ras"/>
    <property type="match status" value="1"/>
</dbReference>
<reference evidence="4" key="2">
    <citation type="submission" date="2024-04" db="EMBL/GenBank/DDBJ databases">
        <authorList>
            <person name="Chen Y."/>
            <person name="Shah S."/>
            <person name="Dougan E. K."/>
            <person name="Thang M."/>
            <person name="Chan C."/>
        </authorList>
    </citation>
    <scope>NUCLEOTIDE SEQUENCE [LARGE SCALE GENOMIC DNA]</scope>
</reference>
<dbReference type="CDD" id="cd00154">
    <property type="entry name" value="Rab"/>
    <property type="match status" value="1"/>
</dbReference>
<dbReference type="AlphaFoldDB" id="A0A9P1C343"/>
<protein>
    <submittedName>
        <fullName evidence="5">Ras-related protein Rab-27A</fullName>
    </submittedName>
</protein>
<dbReference type="FunFam" id="3.40.50.300:FF:001447">
    <property type="entry name" value="Ras-related protein Rab-1B"/>
    <property type="match status" value="1"/>
</dbReference>
<dbReference type="PROSITE" id="PS51419">
    <property type="entry name" value="RAB"/>
    <property type="match status" value="1"/>
</dbReference>
<dbReference type="InterPro" id="IPR001806">
    <property type="entry name" value="Small_GTPase"/>
</dbReference>
<sequence>MSSCDGFYVSVFTMAGELYHEASYSATARIGDIPVGVRSEDSTLRRQLLDPSGQVLPDHALLADVLPAGAQLQVLLQKRQLERVSSFPSSASHRALQIALAGQRGVGRTSLVSRYCRDEFIDTRRVMLSVIQVDFQIQRVVTDDGACLRLLLWDEPETHIAMAPLRFRQKHAAILIFDITNRRSFEDLQRWLTAARDANVQTMVLMGNKSDLDLNRQISHEEAQSFADAEGLPYFEVSMKEGSQGIEEAVNHLVFDVLAKLAATESPPPPPGTPALTSEAETNPSSCHIL</sequence>
<dbReference type="OrthoDB" id="427083at2759"/>
<dbReference type="Proteomes" id="UP001152797">
    <property type="component" value="Unassembled WGS sequence"/>
</dbReference>
<evidence type="ECO:0000313" key="6">
    <source>
        <dbReference type="Proteomes" id="UP001152797"/>
    </source>
</evidence>
<evidence type="ECO:0000256" key="2">
    <source>
        <dbReference type="SAM" id="MobiDB-lite"/>
    </source>
</evidence>
<name>A0A9P1C343_9DINO</name>
<evidence type="ECO:0000313" key="3">
    <source>
        <dbReference type="EMBL" id="CAI3983908.1"/>
    </source>
</evidence>
<comment type="caution">
    <text evidence="3">The sequence shown here is derived from an EMBL/GenBank/DDBJ whole genome shotgun (WGS) entry which is preliminary data.</text>
</comment>
<dbReference type="SMART" id="SM00175">
    <property type="entry name" value="RAB"/>
    <property type="match status" value="1"/>
</dbReference>
<evidence type="ECO:0000256" key="1">
    <source>
        <dbReference type="ARBA" id="ARBA00022741"/>
    </source>
</evidence>
<evidence type="ECO:0000313" key="4">
    <source>
        <dbReference type="EMBL" id="CAL1137283.1"/>
    </source>
</evidence>
<feature type="region of interest" description="Disordered" evidence="2">
    <location>
        <begin position="264"/>
        <end position="290"/>
    </location>
</feature>
<accession>A0A9P1C343</accession>
<keyword evidence="1" id="KW-0547">Nucleotide-binding</keyword>
<proteinExistence type="predicted"/>